<proteinExistence type="predicted"/>
<dbReference type="InterPro" id="IPR051266">
    <property type="entry name" value="CLCR"/>
</dbReference>
<dbReference type="Gene3D" id="1.10.510.10">
    <property type="entry name" value="Transferase(Phosphotransferase) domain 1"/>
    <property type="match status" value="1"/>
</dbReference>
<comment type="caution">
    <text evidence="3">The sequence shown here is derived from an EMBL/GenBank/DDBJ whole genome shotgun (WGS) entry which is preliminary data.</text>
</comment>
<dbReference type="PANTHER" id="PTHR10579">
    <property type="entry name" value="CALCIUM-ACTIVATED CHLORIDE CHANNEL REGULATOR"/>
    <property type="match status" value="1"/>
</dbReference>
<dbReference type="PANTHER" id="PTHR10579:SF43">
    <property type="entry name" value="ZINC FINGER (C3HC4-TYPE RING FINGER) FAMILY PROTEIN"/>
    <property type="match status" value="1"/>
</dbReference>
<feature type="region of interest" description="Disordered" evidence="1">
    <location>
        <begin position="1"/>
        <end position="20"/>
    </location>
</feature>
<reference evidence="3" key="1">
    <citation type="submission" date="2021-06" db="EMBL/GenBank/DDBJ databases">
        <authorList>
            <person name="Kallberg Y."/>
            <person name="Tangrot J."/>
            <person name="Rosling A."/>
        </authorList>
    </citation>
    <scope>NUCLEOTIDE SEQUENCE</scope>
    <source>
        <strain evidence="3">MA453B</strain>
    </source>
</reference>
<gene>
    <name evidence="3" type="ORF">DERYTH_LOCUS3427</name>
</gene>
<dbReference type="InterPro" id="IPR011009">
    <property type="entry name" value="Kinase-like_dom_sf"/>
</dbReference>
<dbReference type="AlphaFoldDB" id="A0A9N8ZYK8"/>
<dbReference type="OrthoDB" id="2364227at2759"/>
<dbReference type="EMBL" id="CAJVPY010001206">
    <property type="protein sequence ID" value="CAG8511862.1"/>
    <property type="molecule type" value="Genomic_DNA"/>
</dbReference>
<evidence type="ECO:0000256" key="1">
    <source>
        <dbReference type="SAM" id="MobiDB-lite"/>
    </source>
</evidence>
<evidence type="ECO:0000259" key="2">
    <source>
        <dbReference type="Pfam" id="PF00092"/>
    </source>
</evidence>
<dbReference type="Gene3D" id="3.40.50.410">
    <property type="entry name" value="von Willebrand factor, type A domain"/>
    <property type="match status" value="1"/>
</dbReference>
<sequence>MDESKSDFESDARSSEDESDIIKQKENLLPEYLEQMEIYLKDFKIKNFDYSQFSNLSTIGNGATATIYSVTLGNDKYTLKYINNNLCFNDKTFKKFTRELGLLSNIDHVNIVKFFGISKDNILIELEKLSTDSSVKYIINNIINPDVNSDAEELSECSQQIISEEMENYKSISDDLSLINSKFIVQQTMKHESEVLDSCLNSDYSQGSAMQAEKLMKINHTYDLNIELEEQTASILALSNKIEVVSEKSPLEIILLNSKDLNNLGKRISVNFKALTDVSPNSNEVGKRSSSFFRNLTDVSPNSSVFEDLTNSNENVKRIPDDFKVLTNESSNANKIIYTPENGQVLEVNLISEYKIISNVKSQELYVWQLSGSMAGSKIESIKKSLNFIVGELSSKDQLCLITFNTFAKCITPLLFVNDENKRIFHKSIKELMGTGSTDIKSGLELGLDTLIQSKIVNFSSEMILLSDGMDNVEKTGGLFTYIYKFEQIKECFAGCIGGLLSILYSDLKLNLQISKTISNVKIFEILCKYEHSISDDMLSAQIKIHNLYTGEKKDLLFKVKIISTDKGNKRLKKVYFKISREDKDSGKEEKNINSSELIIIEADVNYFDVCKGLRVNCRESPATLKVIYTSQINPSGNSTNLQLIKQNYQYLTTKVISQATYFAEQSDYYNAKMVINNLIEEIKIHYNESPEFYGALIEDLHTIAKQFDNSKTFNEGGRASAFSISLIHSNQRSFTKRTSTESSYQSRSSYRYSSKALSRVSEYSN</sequence>
<name>A0A9N8ZYK8_9GLOM</name>
<evidence type="ECO:0000313" key="4">
    <source>
        <dbReference type="Proteomes" id="UP000789405"/>
    </source>
</evidence>
<dbReference type="SUPFAM" id="SSF53300">
    <property type="entry name" value="vWA-like"/>
    <property type="match status" value="1"/>
</dbReference>
<keyword evidence="4" id="KW-1185">Reference proteome</keyword>
<organism evidence="3 4">
    <name type="scientific">Dentiscutata erythropus</name>
    <dbReference type="NCBI Taxonomy" id="1348616"/>
    <lineage>
        <taxon>Eukaryota</taxon>
        <taxon>Fungi</taxon>
        <taxon>Fungi incertae sedis</taxon>
        <taxon>Mucoromycota</taxon>
        <taxon>Glomeromycotina</taxon>
        <taxon>Glomeromycetes</taxon>
        <taxon>Diversisporales</taxon>
        <taxon>Gigasporaceae</taxon>
        <taxon>Dentiscutata</taxon>
    </lineage>
</organism>
<dbReference type="SUPFAM" id="SSF56112">
    <property type="entry name" value="Protein kinase-like (PK-like)"/>
    <property type="match status" value="1"/>
</dbReference>
<feature type="domain" description="VWFA" evidence="2">
    <location>
        <begin position="371"/>
        <end position="472"/>
    </location>
</feature>
<evidence type="ECO:0000313" key="3">
    <source>
        <dbReference type="EMBL" id="CAG8511862.1"/>
    </source>
</evidence>
<accession>A0A9N8ZYK8</accession>
<dbReference type="Proteomes" id="UP000789405">
    <property type="component" value="Unassembled WGS sequence"/>
</dbReference>
<dbReference type="InterPro" id="IPR002035">
    <property type="entry name" value="VWF_A"/>
</dbReference>
<dbReference type="InterPro" id="IPR036465">
    <property type="entry name" value="vWFA_dom_sf"/>
</dbReference>
<protein>
    <submittedName>
        <fullName evidence="3">4890_t:CDS:1</fullName>
    </submittedName>
</protein>
<dbReference type="Pfam" id="PF00092">
    <property type="entry name" value="VWA"/>
    <property type="match status" value="1"/>
</dbReference>